<feature type="compositionally biased region" description="Low complexity" evidence="1">
    <location>
        <begin position="123"/>
        <end position="138"/>
    </location>
</feature>
<reference evidence="2" key="1">
    <citation type="submission" date="2015-07" db="EMBL/GenBank/DDBJ databases">
        <title>Transcriptome Assembly of Anthurium amnicola.</title>
        <authorList>
            <person name="Suzuki J."/>
        </authorList>
    </citation>
    <scope>NUCLEOTIDE SEQUENCE</scope>
</reference>
<dbReference type="InterPro" id="IPR015495">
    <property type="entry name" value="Myb_TF_plants"/>
</dbReference>
<gene>
    <name evidence="2" type="primary">MYB2</name>
    <name evidence="2" type="ORF">g.100176</name>
</gene>
<dbReference type="EMBL" id="GDJX01013779">
    <property type="protein sequence ID" value="JAT54157.1"/>
    <property type="molecule type" value="Transcribed_RNA"/>
</dbReference>
<accession>A0A1D1YHN6</accession>
<evidence type="ECO:0000313" key="2">
    <source>
        <dbReference type="EMBL" id="JAT54157.1"/>
    </source>
</evidence>
<dbReference type="PANTHER" id="PTHR47994:SF5">
    <property type="entry name" value="F14D16.11-RELATED"/>
    <property type="match status" value="1"/>
</dbReference>
<protein>
    <submittedName>
        <fullName evidence="2">Myb-related protein Hv33</fullName>
    </submittedName>
</protein>
<name>A0A1D1YHN6_9ARAE</name>
<dbReference type="AlphaFoldDB" id="A0A1D1YHN6"/>
<proteinExistence type="predicted"/>
<sequence length="236" mass="25360">DNEIKNFWHSSLKKKLRQLGIDPTTHQPLTEAAEQTGSSKANGNGSALVEQWPAKPVFDPFPFLDFPTSTDAMGAHMTLYQEPQLGFRPSDPTHFAGALFSGFGTCPMPGPGFFDCPAVGDASENQGNGEASSNSSNAGFQPGVECGVVFGWDAGRKLLQQVEEEEAAAALLVYQSNEMSSHGQESAGSPWQHVQSSEDYGGFPAGSLSRDLSEVCFDLYRKELECGLQGRFAIDS</sequence>
<organism evidence="2">
    <name type="scientific">Anthurium amnicola</name>
    <dbReference type="NCBI Taxonomy" id="1678845"/>
    <lineage>
        <taxon>Eukaryota</taxon>
        <taxon>Viridiplantae</taxon>
        <taxon>Streptophyta</taxon>
        <taxon>Embryophyta</taxon>
        <taxon>Tracheophyta</taxon>
        <taxon>Spermatophyta</taxon>
        <taxon>Magnoliopsida</taxon>
        <taxon>Liliopsida</taxon>
        <taxon>Araceae</taxon>
        <taxon>Pothoideae</taxon>
        <taxon>Potheae</taxon>
        <taxon>Anthurium</taxon>
    </lineage>
</organism>
<dbReference type="PANTHER" id="PTHR47994">
    <property type="entry name" value="F14D16.11-RELATED"/>
    <property type="match status" value="1"/>
</dbReference>
<evidence type="ECO:0000256" key="1">
    <source>
        <dbReference type="SAM" id="MobiDB-lite"/>
    </source>
</evidence>
<feature type="non-terminal residue" evidence="2">
    <location>
        <position position="1"/>
    </location>
</feature>
<feature type="region of interest" description="Disordered" evidence="1">
    <location>
        <begin position="119"/>
        <end position="138"/>
    </location>
</feature>